<dbReference type="InterPro" id="IPR003362">
    <property type="entry name" value="Bact_transf"/>
</dbReference>
<dbReference type="InterPro" id="IPR017475">
    <property type="entry name" value="EPS_sugar_tfrase"/>
</dbReference>
<sequence>MQTRYLYSLRFILAARDLLLVNAAFFIAFYLTSGLNTGLSVRDYLPYEIAACLLWLFSASWSGLYDHDRAQHYRQVPRSAWRGLALHFTLVACYMTFSRDQELSRFFIVAFYAVLLTFFLLIRLTGVHVENMLSRRFRIYKSVAVLGRNGTGSRLASYFRQHDRRFRFEGFLEDNYSKLVEKDGGIMVSTGDQIRQAADNGITDVYVSLAPERIAQAQILMEEAERQCVRLKFVLDLEDKLNMPFEIDYMGDFPVISLRREPLEDMQNRLYKRVVDIFFSLFVLVFVLSWLYPLLAVIIKLQSPGPVLFRQLRTGRNNQPFYCYKFRSMRLNNDSDTRQATKNDSRITPIGRFMRKYSLDEFPQFLNVLIGNMSISGPRPHMLKHTEQYSAIINRFMARHYLKPGITGWAQVNGLRGETRDPRLMERRVEHDIWYMENWSLWLDLKIICKTVVNLFGGEENAR</sequence>
<feature type="transmembrane region" description="Helical" evidence="7">
    <location>
        <begin position="79"/>
        <end position="97"/>
    </location>
</feature>
<evidence type="ECO:0000256" key="7">
    <source>
        <dbReference type="SAM" id="Phobius"/>
    </source>
</evidence>
<dbReference type="Gene3D" id="3.40.50.720">
    <property type="entry name" value="NAD(P)-binding Rossmann-like Domain"/>
    <property type="match status" value="1"/>
</dbReference>
<reference evidence="9 10" key="1">
    <citation type="submission" date="2019-07" db="EMBL/GenBank/DDBJ databases">
        <title>Whole genome shotgun sequence of Chitinophaga cymbidii NBRC 109752.</title>
        <authorList>
            <person name="Hosoyama A."/>
            <person name="Uohara A."/>
            <person name="Ohji S."/>
            <person name="Ichikawa N."/>
        </authorList>
    </citation>
    <scope>NUCLEOTIDE SEQUENCE [LARGE SCALE GENOMIC DNA]</scope>
    <source>
        <strain evidence="9 10">NBRC 109752</strain>
    </source>
</reference>
<evidence type="ECO:0000256" key="5">
    <source>
        <dbReference type="ARBA" id="ARBA00022989"/>
    </source>
</evidence>
<dbReference type="OrthoDB" id="9808602at2"/>
<accession>A0A512RMK8</accession>
<gene>
    <name evidence="9" type="ORF">CCY01nite_31700</name>
</gene>
<comment type="caution">
    <text evidence="9">The sequence shown here is derived from an EMBL/GenBank/DDBJ whole genome shotgun (WGS) entry which is preliminary data.</text>
</comment>
<evidence type="ECO:0000313" key="9">
    <source>
        <dbReference type="EMBL" id="GEP96910.1"/>
    </source>
</evidence>
<dbReference type="PANTHER" id="PTHR30576:SF0">
    <property type="entry name" value="UNDECAPRENYL-PHOSPHATE N-ACETYLGALACTOSAMINYL 1-PHOSPHATE TRANSFERASE-RELATED"/>
    <property type="match status" value="1"/>
</dbReference>
<dbReference type="Pfam" id="PF02397">
    <property type="entry name" value="Bac_transf"/>
    <property type="match status" value="1"/>
</dbReference>
<dbReference type="NCBIfam" id="TIGR03023">
    <property type="entry name" value="WcaJ_sugtrans"/>
    <property type="match status" value="1"/>
</dbReference>
<dbReference type="PANTHER" id="PTHR30576">
    <property type="entry name" value="COLANIC BIOSYNTHESIS UDP-GLUCOSE LIPID CARRIER TRANSFERASE"/>
    <property type="match status" value="1"/>
</dbReference>
<evidence type="ECO:0000256" key="3">
    <source>
        <dbReference type="ARBA" id="ARBA00022679"/>
    </source>
</evidence>
<dbReference type="Proteomes" id="UP000321436">
    <property type="component" value="Unassembled WGS sequence"/>
</dbReference>
<keyword evidence="5 7" id="KW-1133">Transmembrane helix</keyword>
<keyword evidence="4 7" id="KW-0812">Transmembrane</keyword>
<dbReference type="AlphaFoldDB" id="A0A512RMK8"/>
<feature type="transmembrane region" description="Helical" evidence="7">
    <location>
        <begin position="12"/>
        <end position="32"/>
    </location>
</feature>
<keyword evidence="10" id="KW-1185">Reference proteome</keyword>
<dbReference type="GO" id="GO:0016780">
    <property type="term" value="F:phosphotransferase activity, for other substituted phosphate groups"/>
    <property type="evidence" value="ECO:0007669"/>
    <property type="project" value="TreeGrafter"/>
</dbReference>
<comment type="similarity">
    <text evidence="2">Belongs to the bacterial sugar transferase family.</text>
</comment>
<keyword evidence="6 7" id="KW-0472">Membrane</keyword>
<dbReference type="Pfam" id="PF13727">
    <property type="entry name" value="CoA_binding_3"/>
    <property type="match status" value="1"/>
</dbReference>
<dbReference type="RefSeq" id="WP_146863894.1">
    <property type="nucleotide sequence ID" value="NZ_BKAU01000003.1"/>
</dbReference>
<evidence type="ECO:0000259" key="8">
    <source>
        <dbReference type="Pfam" id="PF02397"/>
    </source>
</evidence>
<evidence type="ECO:0000256" key="6">
    <source>
        <dbReference type="ARBA" id="ARBA00023136"/>
    </source>
</evidence>
<evidence type="ECO:0000313" key="10">
    <source>
        <dbReference type="Proteomes" id="UP000321436"/>
    </source>
</evidence>
<feature type="transmembrane region" description="Helical" evidence="7">
    <location>
        <begin position="44"/>
        <end position="67"/>
    </location>
</feature>
<dbReference type="EMBL" id="BKAU01000003">
    <property type="protein sequence ID" value="GEP96910.1"/>
    <property type="molecule type" value="Genomic_DNA"/>
</dbReference>
<keyword evidence="3 9" id="KW-0808">Transferase</keyword>
<evidence type="ECO:0000256" key="2">
    <source>
        <dbReference type="ARBA" id="ARBA00006464"/>
    </source>
</evidence>
<dbReference type="GO" id="GO:0016020">
    <property type="term" value="C:membrane"/>
    <property type="evidence" value="ECO:0007669"/>
    <property type="project" value="UniProtKB-SubCell"/>
</dbReference>
<feature type="domain" description="Bacterial sugar transferase" evidence="8">
    <location>
        <begin position="272"/>
        <end position="456"/>
    </location>
</feature>
<name>A0A512RMK8_9BACT</name>
<comment type="subcellular location">
    <subcellularLocation>
        <location evidence="1">Membrane</location>
        <topology evidence="1">Multi-pass membrane protein</topology>
    </subcellularLocation>
</comment>
<dbReference type="NCBIfam" id="TIGR03025">
    <property type="entry name" value="EPS_sugtrans"/>
    <property type="match status" value="1"/>
</dbReference>
<protein>
    <submittedName>
        <fullName evidence="9">Undecaprenyl-phosphate glucose phosphotransferase</fullName>
    </submittedName>
</protein>
<feature type="transmembrane region" description="Helical" evidence="7">
    <location>
        <begin position="277"/>
        <end position="299"/>
    </location>
</feature>
<evidence type="ECO:0000256" key="4">
    <source>
        <dbReference type="ARBA" id="ARBA00022692"/>
    </source>
</evidence>
<organism evidence="9 10">
    <name type="scientific">Chitinophaga cymbidii</name>
    <dbReference type="NCBI Taxonomy" id="1096750"/>
    <lineage>
        <taxon>Bacteria</taxon>
        <taxon>Pseudomonadati</taxon>
        <taxon>Bacteroidota</taxon>
        <taxon>Chitinophagia</taxon>
        <taxon>Chitinophagales</taxon>
        <taxon>Chitinophagaceae</taxon>
        <taxon>Chitinophaga</taxon>
    </lineage>
</organism>
<evidence type="ECO:0000256" key="1">
    <source>
        <dbReference type="ARBA" id="ARBA00004141"/>
    </source>
</evidence>
<feature type="transmembrane region" description="Helical" evidence="7">
    <location>
        <begin position="103"/>
        <end position="126"/>
    </location>
</feature>
<dbReference type="InterPro" id="IPR017473">
    <property type="entry name" value="Undecaprenyl-P_gluc_Ptfrase"/>
</dbReference>
<proteinExistence type="inferred from homology"/>